<organism evidence="2 3">
    <name type="scientific">Sporidiobolus salmonicolor</name>
    <name type="common">Yeast-like fungus</name>
    <name type="synonym">Sporobolomyces salmonicolor</name>
    <dbReference type="NCBI Taxonomy" id="5005"/>
    <lineage>
        <taxon>Eukaryota</taxon>
        <taxon>Fungi</taxon>
        <taxon>Dikarya</taxon>
        <taxon>Basidiomycota</taxon>
        <taxon>Pucciniomycotina</taxon>
        <taxon>Microbotryomycetes</taxon>
        <taxon>Sporidiobolales</taxon>
        <taxon>Sporidiobolaceae</taxon>
        <taxon>Sporobolomyces</taxon>
    </lineage>
</organism>
<dbReference type="Proteomes" id="UP000243876">
    <property type="component" value="Unassembled WGS sequence"/>
</dbReference>
<sequence>MRSTADPVSRLASTSTQHSQVKTTSTAGHSNTASSTKSAKKTTLQAHSSKNNPVKTTSSRYWHTTSSPSNRATAAHHNATDHKAERTRHAATATETSKSASSNAFLSALAKSALSAHNDLRAKHNATALTWHAPPPPAPPSLPRPCADSLLVVGDFKHGGGVALGSGENIAAYKNAAGNVTYAVDLWAGTCADAVTLPRRGSRGVGLRLRRPGLRGRDRPLHADGLEGDDPARVRAGALHAADGPDLDLGRWLFLLSVAWLTGRGRRNCCPGGWAGGLHQVCEYLEAGNLVGTTAAQTADYFSANVQE</sequence>
<reference evidence="3" key="1">
    <citation type="submission" date="2015-02" db="EMBL/GenBank/DDBJ databases">
        <authorList>
            <person name="Gon?alves P."/>
        </authorList>
    </citation>
    <scope>NUCLEOTIDE SEQUENCE [LARGE SCALE GENOMIC DNA]</scope>
</reference>
<dbReference type="AlphaFoldDB" id="A0A0D6EKJ8"/>
<feature type="compositionally biased region" description="Low complexity" evidence="1">
    <location>
        <begin position="90"/>
        <end position="99"/>
    </location>
</feature>
<dbReference type="OrthoDB" id="337038at2759"/>
<evidence type="ECO:0000313" key="3">
    <source>
        <dbReference type="Proteomes" id="UP000243876"/>
    </source>
</evidence>
<protein>
    <submittedName>
        <fullName evidence="2">SPOSA6832_02144-mRNA-1:cds</fullName>
    </submittedName>
</protein>
<dbReference type="SUPFAM" id="SSF55797">
    <property type="entry name" value="PR-1-like"/>
    <property type="match status" value="1"/>
</dbReference>
<feature type="compositionally biased region" description="Basic and acidic residues" evidence="1">
    <location>
        <begin position="78"/>
        <end position="88"/>
    </location>
</feature>
<dbReference type="InterPro" id="IPR035940">
    <property type="entry name" value="CAP_sf"/>
</dbReference>
<evidence type="ECO:0000256" key="1">
    <source>
        <dbReference type="SAM" id="MobiDB-lite"/>
    </source>
</evidence>
<proteinExistence type="predicted"/>
<name>A0A0D6EKJ8_SPOSA</name>
<gene>
    <name evidence="2" type="primary">SPOSA6832_02144</name>
</gene>
<feature type="region of interest" description="Disordered" evidence="1">
    <location>
        <begin position="1"/>
        <end position="99"/>
    </location>
</feature>
<evidence type="ECO:0000313" key="2">
    <source>
        <dbReference type="EMBL" id="CEQ40514.1"/>
    </source>
</evidence>
<dbReference type="Gene3D" id="3.40.33.10">
    <property type="entry name" value="CAP"/>
    <property type="match status" value="1"/>
</dbReference>
<dbReference type="EMBL" id="CENE01000007">
    <property type="protein sequence ID" value="CEQ40514.1"/>
    <property type="molecule type" value="Genomic_DNA"/>
</dbReference>
<feature type="compositionally biased region" description="Polar residues" evidence="1">
    <location>
        <begin position="44"/>
        <end position="72"/>
    </location>
</feature>
<feature type="compositionally biased region" description="Low complexity" evidence="1">
    <location>
        <begin position="32"/>
        <end position="43"/>
    </location>
</feature>
<keyword evidence="3" id="KW-1185">Reference proteome</keyword>
<accession>A0A0D6EKJ8</accession>
<feature type="compositionally biased region" description="Polar residues" evidence="1">
    <location>
        <begin position="11"/>
        <end position="31"/>
    </location>
</feature>